<evidence type="ECO:0000256" key="2">
    <source>
        <dbReference type="ARBA" id="ARBA00004229"/>
    </source>
</evidence>
<feature type="transmembrane region" description="Helical" evidence="10">
    <location>
        <begin position="217"/>
        <end position="234"/>
    </location>
</feature>
<dbReference type="PANTHER" id="PTHR31038:SF10">
    <property type="entry name" value="OS04G0524400 PROTEIN"/>
    <property type="match status" value="1"/>
</dbReference>
<evidence type="ECO:0000256" key="4">
    <source>
        <dbReference type="ARBA" id="ARBA00022528"/>
    </source>
</evidence>
<organism evidence="11 12">
    <name type="scientific">Cymbomonas tetramitiformis</name>
    <dbReference type="NCBI Taxonomy" id="36881"/>
    <lineage>
        <taxon>Eukaryota</taxon>
        <taxon>Viridiplantae</taxon>
        <taxon>Chlorophyta</taxon>
        <taxon>Pyramimonadophyceae</taxon>
        <taxon>Pyramimonadales</taxon>
        <taxon>Pyramimonadaceae</taxon>
        <taxon>Cymbomonas</taxon>
    </lineage>
</organism>
<dbReference type="Pfam" id="PF11891">
    <property type="entry name" value="RETICULATA-like"/>
    <property type="match status" value="1"/>
</dbReference>
<proteinExistence type="inferred from homology"/>
<dbReference type="EMBL" id="LGRX02008843">
    <property type="protein sequence ID" value="KAK3272677.1"/>
    <property type="molecule type" value="Genomic_DNA"/>
</dbReference>
<name>A0AAE0G6T3_9CHLO</name>
<evidence type="ECO:0000256" key="3">
    <source>
        <dbReference type="ARBA" id="ARBA00010793"/>
    </source>
</evidence>
<dbReference type="PANTHER" id="PTHR31038">
    <property type="entry name" value="EXPRESSED PROTEIN-RELATED"/>
    <property type="match status" value="1"/>
</dbReference>
<dbReference type="GO" id="GO:0009706">
    <property type="term" value="C:chloroplast inner membrane"/>
    <property type="evidence" value="ECO:0007669"/>
    <property type="project" value="TreeGrafter"/>
</dbReference>
<evidence type="ECO:0000256" key="9">
    <source>
        <dbReference type="ARBA" id="ARBA00023136"/>
    </source>
</evidence>
<dbReference type="AlphaFoldDB" id="A0AAE0G6T3"/>
<keyword evidence="9 10" id="KW-0472">Membrane</keyword>
<evidence type="ECO:0000256" key="6">
    <source>
        <dbReference type="ARBA" id="ARBA00022692"/>
    </source>
</evidence>
<gene>
    <name evidence="11" type="ORF">CYMTET_19042</name>
</gene>
<feature type="transmembrane region" description="Helical" evidence="10">
    <location>
        <begin position="190"/>
        <end position="211"/>
    </location>
</feature>
<keyword evidence="12" id="KW-1185">Reference proteome</keyword>
<keyword evidence="7" id="KW-0809">Transit peptide</keyword>
<keyword evidence="4" id="KW-0150">Chloroplast</keyword>
<evidence type="ECO:0000256" key="7">
    <source>
        <dbReference type="ARBA" id="ARBA00022946"/>
    </source>
</evidence>
<feature type="transmembrane region" description="Helical" evidence="10">
    <location>
        <begin position="264"/>
        <end position="285"/>
    </location>
</feature>
<evidence type="ECO:0000313" key="12">
    <source>
        <dbReference type="Proteomes" id="UP001190700"/>
    </source>
</evidence>
<reference evidence="11 12" key="1">
    <citation type="journal article" date="2015" name="Genome Biol. Evol.">
        <title>Comparative Genomics of a Bacterivorous Green Alga Reveals Evolutionary Causalities and Consequences of Phago-Mixotrophic Mode of Nutrition.</title>
        <authorList>
            <person name="Burns J.A."/>
            <person name="Paasch A."/>
            <person name="Narechania A."/>
            <person name="Kim E."/>
        </authorList>
    </citation>
    <scope>NUCLEOTIDE SEQUENCE [LARGE SCALE GENOMIC DNA]</scope>
    <source>
        <strain evidence="11 12">PLY_AMNH</strain>
    </source>
</reference>
<keyword evidence="5" id="KW-0934">Plastid</keyword>
<evidence type="ECO:0000313" key="11">
    <source>
        <dbReference type="EMBL" id="KAK3272677.1"/>
    </source>
</evidence>
<protein>
    <submittedName>
        <fullName evidence="11">Uncharacterized protein</fullName>
    </submittedName>
</protein>
<comment type="caution">
    <text evidence="11">The sequence shown here is derived from an EMBL/GenBank/DDBJ whole genome shotgun (WGS) entry which is preliminary data.</text>
</comment>
<evidence type="ECO:0000256" key="1">
    <source>
        <dbReference type="ARBA" id="ARBA00004141"/>
    </source>
</evidence>
<evidence type="ECO:0000256" key="10">
    <source>
        <dbReference type="SAM" id="Phobius"/>
    </source>
</evidence>
<accession>A0AAE0G6T3</accession>
<evidence type="ECO:0000256" key="5">
    <source>
        <dbReference type="ARBA" id="ARBA00022640"/>
    </source>
</evidence>
<keyword evidence="6 10" id="KW-0812">Transmembrane</keyword>
<comment type="subcellular location">
    <subcellularLocation>
        <location evidence="1">Membrane</location>
        <topology evidence="1">Multi-pass membrane protein</topology>
    </subcellularLocation>
    <subcellularLocation>
        <location evidence="2">Plastid</location>
        <location evidence="2">Chloroplast</location>
    </subcellularLocation>
</comment>
<comment type="similarity">
    <text evidence="3">Belongs to the RETICULATA family.</text>
</comment>
<dbReference type="GO" id="GO:0099402">
    <property type="term" value="P:plant organ development"/>
    <property type="evidence" value="ECO:0007669"/>
    <property type="project" value="TreeGrafter"/>
</dbReference>
<keyword evidence="8 10" id="KW-1133">Transmembrane helix</keyword>
<dbReference type="InterPro" id="IPR021825">
    <property type="entry name" value="RETICULATA-related"/>
</dbReference>
<dbReference type="Proteomes" id="UP001190700">
    <property type="component" value="Unassembled WGS sequence"/>
</dbReference>
<sequence>MTLTCASLNLRCCRSLNKVVRPESTQAAKTAFRHTYFSKSDQVRLRARPAFSRSHRRSVNSPDVQTNAIVRKMPGESVLSPITIGISERIEADSEFWFKMGVEICFDQFITGLTNLAVLGSNPWLWSTGAIAQAAMLHFTALFNDAVLVWYLAPKVGTDISSPKAQISHCFQSGPDFTLADRVACWFSKFSLYSAIGSMTALLSALCITTLTARACTLQYLATAFVVGAISLGVSSNTRYQIVNGIEILLYNAFPKTLARLLSAAFRIGNNFLGARIFLMIAAFAGL</sequence>
<evidence type="ECO:0000256" key="8">
    <source>
        <dbReference type="ARBA" id="ARBA00022989"/>
    </source>
</evidence>